<evidence type="ECO:0000313" key="2">
    <source>
        <dbReference type="EMBL" id="GCC46552.1"/>
    </source>
</evidence>
<protein>
    <submittedName>
        <fullName evidence="2">Uncharacterized protein</fullName>
    </submittedName>
</protein>
<proteinExistence type="predicted"/>
<organism evidence="2 3">
    <name type="scientific">Chiloscyllium punctatum</name>
    <name type="common">Brownbanded bambooshark</name>
    <name type="synonym">Hemiscyllium punctatum</name>
    <dbReference type="NCBI Taxonomy" id="137246"/>
    <lineage>
        <taxon>Eukaryota</taxon>
        <taxon>Metazoa</taxon>
        <taxon>Chordata</taxon>
        <taxon>Craniata</taxon>
        <taxon>Vertebrata</taxon>
        <taxon>Chondrichthyes</taxon>
        <taxon>Elasmobranchii</taxon>
        <taxon>Galeomorphii</taxon>
        <taxon>Galeoidea</taxon>
        <taxon>Orectolobiformes</taxon>
        <taxon>Hemiscylliidae</taxon>
        <taxon>Chiloscyllium</taxon>
    </lineage>
</organism>
<dbReference type="EMBL" id="BEZZ01198957">
    <property type="protein sequence ID" value="GCC46552.1"/>
    <property type="molecule type" value="Genomic_DNA"/>
</dbReference>
<accession>A0A401TV81</accession>
<reference evidence="2 3" key="1">
    <citation type="journal article" date="2018" name="Nat. Ecol. Evol.">
        <title>Shark genomes provide insights into elasmobranch evolution and the origin of vertebrates.</title>
        <authorList>
            <person name="Hara Y"/>
            <person name="Yamaguchi K"/>
            <person name="Onimaru K"/>
            <person name="Kadota M"/>
            <person name="Koyanagi M"/>
            <person name="Keeley SD"/>
            <person name="Tatsumi K"/>
            <person name="Tanaka K"/>
            <person name="Motone F"/>
            <person name="Kageyama Y"/>
            <person name="Nozu R"/>
            <person name="Adachi N"/>
            <person name="Nishimura O"/>
            <person name="Nakagawa R"/>
            <person name="Tanegashima C"/>
            <person name="Kiyatake I"/>
            <person name="Matsumoto R"/>
            <person name="Murakumo K"/>
            <person name="Nishida K"/>
            <person name="Terakita A"/>
            <person name="Kuratani S"/>
            <person name="Sato K"/>
            <person name="Hyodo S Kuraku.S."/>
        </authorList>
    </citation>
    <scope>NUCLEOTIDE SEQUENCE [LARGE SCALE GENOMIC DNA]</scope>
</reference>
<keyword evidence="3" id="KW-1185">Reference proteome</keyword>
<feature type="region of interest" description="Disordered" evidence="1">
    <location>
        <begin position="1"/>
        <end position="75"/>
    </location>
</feature>
<dbReference type="Proteomes" id="UP000287033">
    <property type="component" value="Unassembled WGS sequence"/>
</dbReference>
<evidence type="ECO:0000256" key="1">
    <source>
        <dbReference type="SAM" id="MobiDB-lite"/>
    </source>
</evidence>
<feature type="compositionally biased region" description="Basic and acidic residues" evidence="1">
    <location>
        <begin position="1"/>
        <end position="27"/>
    </location>
</feature>
<gene>
    <name evidence="2" type="ORF">chiPu_0031025</name>
</gene>
<name>A0A401TV81_CHIPU</name>
<comment type="caution">
    <text evidence="2">The sequence shown here is derived from an EMBL/GenBank/DDBJ whole genome shotgun (WGS) entry which is preliminary data.</text>
</comment>
<dbReference type="AlphaFoldDB" id="A0A401TV81"/>
<sequence>MTRDAEGEDGKKKNNKDGGARSERRLEALSTHPKTGGQCGLIGERYSAGWGKRRPQSRPPLVRWSKARSDWRRRG</sequence>
<evidence type="ECO:0000313" key="3">
    <source>
        <dbReference type="Proteomes" id="UP000287033"/>
    </source>
</evidence>